<sequence length="57" mass="6063">MITDDERARLAAQAANDGSHGADPADDLEDGATCVEDSGADSFLDRFTPPRDGALRW</sequence>
<comment type="caution">
    <text evidence="2">The sequence shown here is derived from an EMBL/GenBank/DDBJ whole genome shotgun (WGS) entry which is preliminary data.</text>
</comment>
<accession>A0A9W6JJ70</accession>
<organism evidence="2 3">
    <name type="scientific">Methylopila jiangsuensis</name>
    <dbReference type="NCBI Taxonomy" id="586230"/>
    <lineage>
        <taxon>Bacteria</taxon>
        <taxon>Pseudomonadati</taxon>
        <taxon>Pseudomonadota</taxon>
        <taxon>Alphaproteobacteria</taxon>
        <taxon>Hyphomicrobiales</taxon>
        <taxon>Methylopilaceae</taxon>
        <taxon>Methylopila</taxon>
    </lineage>
</organism>
<evidence type="ECO:0000313" key="3">
    <source>
        <dbReference type="Proteomes" id="UP001143364"/>
    </source>
</evidence>
<protein>
    <submittedName>
        <fullName evidence="2">Uncharacterized protein</fullName>
    </submittedName>
</protein>
<dbReference type="EMBL" id="BSFK01000010">
    <property type="protein sequence ID" value="GLK76820.1"/>
    <property type="molecule type" value="Genomic_DNA"/>
</dbReference>
<evidence type="ECO:0000256" key="1">
    <source>
        <dbReference type="SAM" id="MobiDB-lite"/>
    </source>
</evidence>
<evidence type="ECO:0000313" key="2">
    <source>
        <dbReference type="EMBL" id="GLK76820.1"/>
    </source>
</evidence>
<gene>
    <name evidence="2" type="ORF">GCM10008171_20740</name>
</gene>
<dbReference type="Proteomes" id="UP001143364">
    <property type="component" value="Unassembled WGS sequence"/>
</dbReference>
<dbReference type="RefSeq" id="WP_271204681.1">
    <property type="nucleotide sequence ID" value="NZ_BSFK01000010.1"/>
</dbReference>
<proteinExistence type="predicted"/>
<reference evidence="2" key="1">
    <citation type="journal article" date="2014" name="Int. J. Syst. Evol. Microbiol.">
        <title>Complete genome sequence of Corynebacterium casei LMG S-19264T (=DSM 44701T), isolated from a smear-ripened cheese.</title>
        <authorList>
            <consortium name="US DOE Joint Genome Institute (JGI-PGF)"/>
            <person name="Walter F."/>
            <person name="Albersmeier A."/>
            <person name="Kalinowski J."/>
            <person name="Ruckert C."/>
        </authorList>
    </citation>
    <scope>NUCLEOTIDE SEQUENCE</scope>
    <source>
        <strain evidence="2">VKM B-2555</strain>
    </source>
</reference>
<feature type="region of interest" description="Disordered" evidence="1">
    <location>
        <begin position="1"/>
        <end position="57"/>
    </location>
</feature>
<dbReference type="AlphaFoldDB" id="A0A9W6JJ70"/>
<keyword evidence="3" id="KW-1185">Reference proteome</keyword>
<reference evidence="2" key="2">
    <citation type="submission" date="2023-01" db="EMBL/GenBank/DDBJ databases">
        <authorList>
            <person name="Sun Q."/>
            <person name="Evtushenko L."/>
        </authorList>
    </citation>
    <scope>NUCLEOTIDE SEQUENCE</scope>
    <source>
        <strain evidence="2">VKM B-2555</strain>
    </source>
</reference>
<name>A0A9W6JJ70_9HYPH</name>